<evidence type="ECO:0000313" key="2">
    <source>
        <dbReference type="EMBL" id="CAK7931841.1"/>
    </source>
</evidence>
<dbReference type="EMBL" id="CAKLBY020000187">
    <property type="protein sequence ID" value="CAK7931841.1"/>
    <property type="molecule type" value="Genomic_DNA"/>
</dbReference>
<reference evidence="2" key="1">
    <citation type="submission" date="2024-01" db="EMBL/GenBank/DDBJ databases">
        <authorList>
            <person name="Webb A."/>
        </authorList>
    </citation>
    <scope>NUCLEOTIDE SEQUENCE</scope>
    <source>
        <strain evidence="2">Pm1</strain>
    </source>
</reference>
<evidence type="ECO:0000313" key="3">
    <source>
        <dbReference type="Proteomes" id="UP001162060"/>
    </source>
</evidence>
<name>A0AAV1UCD5_9STRA</name>
<feature type="region of interest" description="Disordered" evidence="1">
    <location>
        <begin position="1"/>
        <end position="72"/>
    </location>
</feature>
<sequence length="72" mass="7816">MSKIFGQSDSSDESSPRASLCADRTRDDGGDAPKHHHERSTLRDQAVTGVSAQADTSQEARDQNVLRHAPQV</sequence>
<proteinExistence type="predicted"/>
<feature type="compositionally biased region" description="Basic and acidic residues" evidence="1">
    <location>
        <begin position="23"/>
        <end position="33"/>
    </location>
</feature>
<feature type="compositionally biased region" description="Polar residues" evidence="1">
    <location>
        <begin position="48"/>
        <end position="57"/>
    </location>
</feature>
<gene>
    <name evidence="2" type="ORF">PM001_LOCUS16991</name>
</gene>
<dbReference type="AlphaFoldDB" id="A0AAV1UCD5"/>
<evidence type="ECO:0000256" key="1">
    <source>
        <dbReference type="SAM" id="MobiDB-lite"/>
    </source>
</evidence>
<organism evidence="2 3">
    <name type="scientific">Peronospora matthiolae</name>
    <dbReference type="NCBI Taxonomy" id="2874970"/>
    <lineage>
        <taxon>Eukaryota</taxon>
        <taxon>Sar</taxon>
        <taxon>Stramenopiles</taxon>
        <taxon>Oomycota</taxon>
        <taxon>Peronosporomycetes</taxon>
        <taxon>Peronosporales</taxon>
        <taxon>Peronosporaceae</taxon>
        <taxon>Peronospora</taxon>
    </lineage>
</organism>
<comment type="caution">
    <text evidence="2">The sequence shown here is derived from an EMBL/GenBank/DDBJ whole genome shotgun (WGS) entry which is preliminary data.</text>
</comment>
<protein>
    <submittedName>
        <fullName evidence="2">Uncharacterized protein</fullName>
    </submittedName>
</protein>
<accession>A0AAV1UCD5</accession>
<dbReference type="Proteomes" id="UP001162060">
    <property type="component" value="Unassembled WGS sequence"/>
</dbReference>